<gene>
    <name evidence="2" type="ORF">Scep_007218</name>
</gene>
<proteinExistence type="predicted"/>
<dbReference type="Proteomes" id="UP001419268">
    <property type="component" value="Unassembled WGS sequence"/>
</dbReference>
<dbReference type="AlphaFoldDB" id="A0AAP0K9E8"/>
<sequence>MPDKGKRPASANKFAPLANLPTIKSQYRFSNRHLVFLFDSSSAVLEHFTNQNSDEIAYSKLKIQKVLSSTEWTQQLSVQQSPFIYQSMTLVKDKNPAQVNYEDYIDAWRHIFLQVILEHPVDFSPPPEEVEEFPPLPKTYKDAIRPQTPAESSSANTSDLAKTIIQQVHESFQQNFLTMQEHFDKRFQQFEDKYSASSRTQSDNCSTYSADHFEL</sequence>
<protein>
    <submittedName>
        <fullName evidence="2">Uncharacterized protein</fullName>
    </submittedName>
</protein>
<name>A0AAP0K9E8_9MAGN</name>
<feature type="region of interest" description="Disordered" evidence="1">
    <location>
        <begin position="194"/>
        <end position="215"/>
    </location>
</feature>
<evidence type="ECO:0000313" key="2">
    <source>
        <dbReference type="EMBL" id="KAK9148461.1"/>
    </source>
</evidence>
<accession>A0AAP0K9E8</accession>
<organism evidence="2 3">
    <name type="scientific">Stephania cephalantha</name>
    <dbReference type="NCBI Taxonomy" id="152367"/>
    <lineage>
        <taxon>Eukaryota</taxon>
        <taxon>Viridiplantae</taxon>
        <taxon>Streptophyta</taxon>
        <taxon>Embryophyta</taxon>
        <taxon>Tracheophyta</taxon>
        <taxon>Spermatophyta</taxon>
        <taxon>Magnoliopsida</taxon>
        <taxon>Ranunculales</taxon>
        <taxon>Menispermaceae</taxon>
        <taxon>Menispermoideae</taxon>
        <taxon>Cissampelideae</taxon>
        <taxon>Stephania</taxon>
    </lineage>
</organism>
<comment type="caution">
    <text evidence="2">The sequence shown here is derived from an EMBL/GenBank/DDBJ whole genome shotgun (WGS) entry which is preliminary data.</text>
</comment>
<evidence type="ECO:0000313" key="3">
    <source>
        <dbReference type="Proteomes" id="UP001419268"/>
    </source>
</evidence>
<keyword evidence="3" id="KW-1185">Reference proteome</keyword>
<feature type="compositionally biased region" description="Polar residues" evidence="1">
    <location>
        <begin position="195"/>
        <end position="209"/>
    </location>
</feature>
<evidence type="ECO:0000256" key="1">
    <source>
        <dbReference type="SAM" id="MobiDB-lite"/>
    </source>
</evidence>
<dbReference type="EMBL" id="JBBNAG010000003">
    <property type="protein sequence ID" value="KAK9148461.1"/>
    <property type="molecule type" value="Genomic_DNA"/>
</dbReference>
<reference evidence="2 3" key="1">
    <citation type="submission" date="2024-01" db="EMBL/GenBank/DDBJ databases">
        <title>Genome assemblies of Stephania.</title>
        <authorList>
            <person name="Yang L."/>
        </authorList>
    </citation>
    <scope>NUCLEOTIDE SEQUENCE [LARGE SCALE GENOMIC DNA]</scope>
    <source>
        <strain evidence="2">JXDWG</strain>
        <tissue evidence="2">Leaf</tissue>
    </source>
</reference>